<accession>A0AAT9G8M3</accession>
<name>A0AAT9G8M3_9RICK</name>
<sequence length="375" mass="42419">MIPDLTNTKSEIVLVLLNLYNKHAVGIMGVKDQDNSLKLYYIDPSNKSIPDRLKQIFIDNCLQIEQLPVEQQKYANCGPEVIENFMLYLTGERLSPEESITYHSKLVEQQLLNQANNPNEAADRYGSSLEELNSSYDNNDSEKVEQEEVPLGSVDIDIKAAPNIPYLTKHSVPTAQTTDFKRSCKDKNYDTDSNDTSICNKNVAIDKDDTIREQDAFAAYDQGNLLSSEAWEAESDGYNDRSAEAEQKFAKSLQLYKVAVELSPTNIAYKHALDITSLKIEGNSLFSEGVELANIAYEIQEEANELAIDQEVYQEVLSHYQQALKFYKAAQISFHEGWDLSKDARFKSCIEIVQNSIGLIQERIEEIQAEANYSH</sequence>
<reference evidence="1" key="1">
    <citation type="submission" date="2024-01" db="EMBL/GenBank/DDBJ databases">
        <title>Sequencing the genomes of a sandfly, Sergentomyia squamirostris, and its two endosymbionts.</title>
        <authorList>
            <person name="Itokawa K."/>
            <person name="Sanjoba C."/>
        </authorList>
    </citation>
    <scope>NUCLEOTIDE SEQUENCE</scope>
    <source>
        <strain evidence="1">RiSSQ</strain>
    </source>
</reference>
<proteinExistence type="predicted"/>
<dbReference type="AlphaFoldDB" id="A0AAT9G8M3"/>
<dbReference type="EMBL" id="AP029170">
    <property type="protein sequence ID" value="BFD46150.1"/>
    <property type="molecule type" value="Genomic_DNA"/>
</dbReference>
<organism evidence="1">
    <name type="scientific">Candidatus Tisiphia endosymbiont of Sergentomyia squamirostris</name>
    <dbReference type="NCBI Taxonomy" id="3113639"/>
    <lineage>
        <taxon>Bacteria</taxon>
        <taxon>Pseudomonadati</taxon>
        <taxon>Pseudomonadota</taxon>
        <taxon>Alphaproteobacteria</taxon>
        <taxon>Rickettsiales</taxon>
        <taxon>Rickettsiaceae</taxon>
        <taxon>Rickettsieae</taxon>
        <taxon>Candidatus Tisiphia</taxon>
    </lineage>
</organism>
<protein>
    <submittedName>
        <fullName evidence="1">Uncharacterized protein</fullName>
    </submittedName>
</protein>
<gene>
    <name evidence="1" type="ORF">DMENIID0002_07960</name>
</gene>
<evidence type="ECO:0000313" key="1">
    <source>
        <dbReference type="EMBL" id="BFD46150.1"/>
    </source>
</evidence>